<comment type="similarity">
    <text evidence="2">Belongs to the multi antimicrobial extrusion (MATE) (TC 2.A.66.1) family.</text>
</comment>
<dbReference type="CDD" id="cd13132">
    <property type="entry name" value="MATE_eukaryotic"/>
    <property type="match status" value="1"/>
</dbReference>
<evidence type="ECO:0000256" key="7">
    <source>
        <dbReference type="SAM" id="Phobius"/>
    </source>
</evidence>
<feature type="transmembrane region" description="Helical" evidence="7">
    <location>
        <begin position="141"/>
        <end position="167"/>
    </location>
</feature>
<evidence type="ECO:0000256" key="2">
    <source>
        <dbReference type="ARBA" id="ARBA00010199"/>
    </source>
</evidence>
<evidence type="ECO:0000256" key="5">
    <source>
        <dbReference type="ARBA" id="ARBA00023136"/>
    </source>
</evidence>
<feature type="transmembrane region" description="Helical" evidence="7">
    <location>
        <begin position="401"/>
        <end position="419"/>
    </location>
</feature>
<evidence type="ECO:0000256" key="3">
    <source>
        <dbReference type="ARBA" id="ARBA00022692"/>
    </source>
</evidence>
<dbReference type="PANTHER" id="PTHR11206">
    <property type="entry name" value="MULTIDRUG RESISTANCE PROTEIN"/>
    <property type="match status" value="1"/>
</dbReference>
<feature type="transmembrane region" description="Helical" evidence="7">
    <location>
        <begin position="65"/>
        <end position="87"/>
    </location>
</feature>
<feature type="transmembrane region" description="Helical" evidence="7">
    <location>
        <begin position="321"/>
        <end position="341"/>
    </location>
</feature>
<dbReference type="Proteomes" id="UP000241462">
    <property type="component" value="Unassembled WGS sequence"/>
</dbReference>
<feature type="transmembrane region" description="Helical" evidence="7">
    <location>
        <begin position="463"/>
        <end position="481"/>
    </location>
</feature>
<evidence type="ECO:0000256" key="1">
    <source>
        <dbReference type="ARBA" id="ARBA00004141"/>
    </source>
</evidence>
<dbReference type="Pfam" id="PF01554">
    <property type="entry name" value="MatE"/>
    <property type="match status" value="2"/>
</dbReference>
<gene>
    <name evidence="8" type="ORF">BD289DRAFT_428502</name>
</gene>
<evidence type="ECO:0000313" key="8">
    <source>
        <dbReference type="EMBL" id="PSR93855.1"/>
    </source>
</evidence>
<feature type="transmembrane region" description="Helical" evidence="7">
    <location>
        <begin position="362"/>
        <end position="381"/>
    </location>
</feature>
<keyword evidence="9" id="KW-1185">Reference proteome</keyword>
<keyword evidence="3 7" id="KW-0812">Transmembrane</keyword>
<accession>A0A2T3AE23</accession>
<dbReference type="OrthoDB" id="2126698at2759"/>
<feature type="transmembrane region" description="Helical" evidence="7">
    <location>
        <begin position="208"/>
        <end position="231"/>
    </location>
</feature>
<organism evidence="8 9">
    <name type="scientific">Coniella lustricola</name>
    <dbReference type="NCBI Taxonomy" id="2025994"/>
    <lineage>
        <taxon>Eukaryota</taxon>
        <taxon>Fungi</taxon>
        <taxon>Dikarya</taxon>
        <taxon>Ascomycota</taxon>
        <taxon>Pezizomycotina</taxon>
        <taxon>Sordariomycetes</taxon>
        <taxon>Sordariomycetidae</taxon>
        <taxon>Diaporthales</taxon>
        <taxon>Schizoparmaceae</taxon>
        <taxon>Coniella</taxon>
    </lineage>
</organism>
<dbReference type="InterPro" id="IPR002528">
    <property type="entry name" value="MATE_fam"/>
</dbReference>
<feature type="region of interest" description="Disordered" evidence="6">
    <location>
        <begin position="1"/>
        <end position="49"/>
    </location>
</feature>
<dbReference type="STRING" id="2025994.A0A2T3AE23"/>
<comment type="subcellular location">
    <subcellularLocation>
        <location evidence="1">Membrane</location>
        <topology evidence="1">Multi-pass membrane protein</topology>
    </subcellularLocation>
</comment>
<dbReference type="NCBIfam" id="TIGR00797">
    <property type="entry name" value="matE"/>
    <property type="match status" value="1"/>
</dbReference>
<reference evidence="8 9" key="1">
    <citation type="journal article" date="2018" name="Mycol. Prog.">
        <title>Coniella lustricola, a new species from submerged detritus.</title>
        <authorList>
            <person name="Raudabaugh D.B."/>
            <person name="Iturriaga T."/>
            <person name="Carver A."/>
            <person name="Mondo S."/>
            <person name="Pangilinan J."/>
            <person name="Lipzen A."/>
            <person name="He G."/>
            <person name="Amirebrahimi M."/>
            <person name="Grigoriev I.V."/>
            <person name="Miller A.N."/>
        </authorList>
    </citation>
    <scope>NUCLEOTIDE SEQUENCE [LARGE SCALE GENOMIC DNA]</scope>
    <source>
        <strain evidence="8 9">B22-T-1</strain>
    </source>
</reference>
<dbReference type="GO" id="GO:0042910">
    <property type="term" value="F:xenobiotic transmembrane transporter activity"/>
    <property type="evidence" value="ECO:0007669"/>
    <property type="project" value="InterPro"/>
</dbReference>
<dbReference type="EMBL" id="KZ678404">
    <property type="protein sequence ID" value="PSR93855.1"/>
    <property type="molecule type" value="Genomic_DNA"/>
</dbReference>
<dbReference type="AlphaFoldDB" id="A0A2T3AE23"/>
<feature type="transmembrane region" description="Helical" evidence="7">
    <location>
        <begin position="179"/>
        <end position="196"/>
    </location>
</feature>
<dbReference type="GO" id="GO:1990961">
    <property type="term" value="P:xenobiotic detoxification by transmembrane export across the plasma membrane"/>
    <property type="evidence" value="ECO:0007669"/>
    <property type="project" value="InterPro"/>
</dbReference>
<feature type="transmembrane region" description="Helical" evidence="7">
    <location>
        <begin position="431"/>
        <end position="451"/>
    </location>
</feature>
<feature type="transmembrane region" description="Helical" evidence="7">
    <location>
        <begin position="280"/>
        <end position="301"/>
    </location>
</feature>
<protein>
    <submittedName>
        <fullName evidence="8">MATE efflux family protein</fullName>
    </submittedName>
</protein>
<sequence>MNSYQASRPPDERSPLLASSPVRQRRPSASSSCAAVRTGDGINNDERIKSRESTSELRMLVKYSLPLIATYLLQYSFFVIITVVAGHLGPDELAAASIGVTTMNVIGLAIYEGMATALDTLCAQAYGSGNKQAVGLHIQRMLLLMALATIPIGAFWLCSPWVLPLVVKQHDVAVRAGSFLRYSLVGLPGYAAFEALKRFLQAQGNCNTGMAVLIICAPVNAVLSWALAFPLGMGLEGAALGAALSNNLRFVLLLGYIVSPLGKWSHACWGGFSKDALRRWGVMISLSTAGATATLAEWGAFEILTISSSYISTEHLAAQTILTTATVIVWHIPFSISVAVSTRLGQLIGGEQLDIARRAIRVYLVSFFVVGFVDAAILYLLRHQITPLFTEDAEIQRITAGSFLTVALFQVVDSVLCGTHGMMRGLGRQDVAAWIIFVMNYALGVPLAIWLELGPLQWALDGIWVGFAVSSAATISAEGVYMRWLKWQTCVDSVKAREDDF</sequence>
<dbReference type="InParanoid" id="A0A2T3AE23"/>
<feature type="transmembrane region" description="Helical" evidence="7">
    <location>
        <begin position="93"/>
        <end position="111"/>
    </location>
</feature>
<evidence type="ECO:0000256" key="4">
    <source>
        <dbReference type="ARBA" id="ARBA00022989"/>
    </source>
</evidence>
<dbReference type="GO" id="GO:0016020">
    <property type="term" value="C:membrane"/>
    <property type="evidence" value="ECO:0007669"/>
    <property type="project" value="UniProtKB-SubCell"/>
</dbReference>
<evidence type="ECO:0000256" key="6">
    <source>
        <dbReference type="SAM" id="MobiDB-lite"/>
    </source>
</evidence>
<proteinExistence type="inferred from homology"/>
<dbReference type="InterPro" id="IPR045069">
    <property type="entry name" value="MATE_euk"/>
</dbReference>
<name>A0A2T3AE23_9PEZI</name>
<keyword evidence="5 7" id="KW-0472">Membrane</keyword>
<evidence type="ECO:0000313" key="9">
    <source>
        <dbReference type="Proteomes" id="UP000241462"/>
    </source>
</evidence>
<keyword evidence="4 7" id="KW-1133">Transmembrane helix</keyword>
<dbReference type="GO" id="GO:0015297">
    <property type="term" value="F:antiporter activity"/>
    <property type="evidence" value="ECO:0007669"/>
    <property type="project" value="InterPro"/>
</dbReference>